<dbReference type="Gene3D" id="3.40.50.2300">
    <property type="match status" value="2"/>
</dbReference>
<evidence type="ECO:0000256" key="3">
    <source>
        <dbReference type="ARBA" id="ARBA00023163"/>
    </source>
</evidence>
<dbReference type="GO" id="GO:0000976">
    <property type="term" value="F:transcription cis-regulatory region binding"/>
    <property type="evidence" value="ECO:0007669"/>
    <property type="project" value="TreeGrafter"/>
</dbReference>
<dbReference type="PANTHER" id="PTHR30146:SF147">
    <property type="entry name" value="HTH-TYPE TRANSCRIPTIONAL REGULATOR DEGA"/>
    <property type="match status" value="1"/>
</dbReference>
<dbReference type="SUPFAM" id="SSF47413">
    <property type="entry name" value="lambda repressor-like DNA-binding domains"/>
    <property type="match status" value="1"/>
</dbReference>
<keyword evidence="2" id="KW-0238">DNA-binding</keyword>
<dbReference type="GO" id="GO:0003700">
    <property type="term" value="F:DNA-binding transcription factor activity"/>
    <property type="evidence" value="ECO:0007669"/>
    <property type="project" value="TreeGrafter"/>
</dbReference>
<dbReference type="SMART" id="SM00354">
    <property type="entry name" value="HTH_LACI"/>
    <property type="match status" value="1"/>
</dbReference>
<gene>
    <name evidence="5" type="ORF">DKT75_01320</name>
</gene>
<protein>
    <submittedName>
        <fullName evidence="5">LacI family transcriptional regulator</fullName>
    </submittedName>
</protein>
<dbReference type="CDD" id="cd06267">
    <property type="entry name" value="PBP1_LacI_sugar_binding-like"/>
    <property type="match status" value="1"/>
</dbReference>
<evidence type="ECO:0000313" key="5">
    <source>
        <dbReference type="EMBL" id="PWQ99366.1"/>
    </source>
</evidence>
<comment type="caution">
    <text evidence="5">The sequence shown here is derived from an EMBL/GenBank/DDBJ whole genome shotgun (WGS) entry which is preliminary data.</text>
</comment>
<dbReference type="Gene3D" id="1.10.260.40">
    <property type="entry name" value="lambda repressor-like DNA-binding domains"/>
    <property type="match status" value="1"/>
</dbReference>
<reference evidence="5 6" key="1">
    <citation type="submission" date="2018-05" db="EMBL/GenBank/DDBJ databases">
        <title>Leucothrix arctica sp. nov., isolated from Arctic seawater.</title>
        <authorList>
            <person name="Choi A."/>
            <person name="Baek K."/>
        </authorList>
    </citation>
    <scope>NUCLEOTIDE SEQUENCE [LARGE SCALE GENOMIC DNA]</scope>
    <source>
        <strain evidence="5 6">IMCC9719</strain>
    </source>
</reference>
<proteinExistence type="predicted"/>
<name>A0A317CLH4_9GAMM</name>
<dbReference type="Pfam" id="PF00356">
    <property type="entry name" value="LacI"/>
    <property type="match status" value="1"/>
</dbReference>
<dbReference type="Proteomes" id="UP000245506">
    <property type="component" value="Unassembled WGS sequence"/>
</dbReference>
<dbReference type="PROSITE" id="PS50932">
    <property type="entry name" value="HTH_LACI_2"/>
    <property type="match status" value="1"/>
</dbReference>
<dbReference type="RefSeq" id="WP_109821632.1">
    <property type="nucleotide sequence ID" value="NZ_QGKL01000006.1"/>
</dbReference>
<evidence type="ECO:0000256" key="2">
    <source>
        <dbReference type="ARBA" id="ARBA00023125"/>
    </source>
</evidence>
<dbReference type="InterPro" id="IPR046335">
    <property type="entry name" value="LacI/GalR-like_sensor"/>
</dbReference>
<dbReference type="PROSITE" id="PS00356">
    <property type="entry name" value="HTH_LACI_1"/>
    <property type="match status" value="1"/>
</dbReference>
<dbReference type="Pfam" id="PF13377">
    <property type="entry name" value="Peripla_BP_3"/>
    <property type="match status" value="1"/>
</dbReference>
<keyword evidence="3" id="KW-0804">Transcription</keyword>
<dbReference type="EMBL" id="QGKL01000006">
    <property type="protein sequence ID" value="PWQ99366.1"/>
    <property type="molecule type" value="Genomic_DNA"/>
</dbReference>
<feature type="domain" description="HTH lacI-type" evidence="4">
    <location>
        <begin position="2"/>
        <end position="57"/>
    </location>
</feature>
<keyword evidence="1" id="KW-0805">Transcription regulation</keyword>
<evidence type="ECO:0000259" key="4">
    <source>
        <dbReference type="PROSITE" id="PS50932"/>
    </source>
</evidence>
<dbReference type="OrthoDB" id="6619319at2"/>
<sequence>MAGMKEVARHAGVSVSTVSNVINGRHQKMAVETLNRVNEAIRKLKFTPNSAARQLKTGQIKTLGLIVPSVANPFWGQVSHLIETAAQKRGYQVLICNAERDPVVEARYVESLFGSSIRGVILGSSPESFDYLKEYADKGMKIAAIDRDNEGTNGVIACSVSINQLVGSRLATRHLIGLGHKRIAFISGPIGTNSRVGRLAGMNSELEKAGITPDESLVWGGRNVSTFGDFRAAEIGRTAIRELLTLDNPPTAVLTVNDMYAIGACAGARELGYSVPEDISVIGFDDIMMAEVMQPPLTTIRQPVAQMSEIIVSKLIETLESTDEVIEPHVEVSAELIVRASTRQL</sequence>
<evidence type="ECO:0000313" key="6">
    <source>
        <dbReference type="Proteomes" id="UP000245506"/>
    </source>
</evidence>
<dbReference type="SUPFAM" id="SSF53822">
    <property type="entry name" value="Periplasmic binding protein-like I"/>
    <property type="match status" value="1"/>
</dbReference>
<dbReference type="AlphaFoldDB" id="A0A317CLH4"/>
<organism evidence="5 6">
    <name type="scientific">Leucothrix arctica</name>
    <dbReference type="NCBI Taxonomy" id="1481894"/>
    <lineage>
        <taxon>Bacteria</taxon>
        <taxon>Pseudomonadati</taxon>
        <taxon>Pseudomonadota</taxon>
        <taxon>Gammaproteobacteria</taxon>
        <taxon>Thiotrichales</taxon>
        <taxon>Thiotrichaceae</taxon>
        <taxon>Leucothrix</taxon>
    </lineage>
</organism>
<dbReference type="CDD" id="cd01392">
    <property type="entry name" value="HTH_LacI"/>
    <property type="match status" value="1"/>
</dbReference>
<keyword evidence="6" id="KW-1185">Reference proteome</keyword>
<dbReference type="InterPro" id="IPR000843">
    <property type="entry name" value="HTH_LacI"/>
</dbReference>
<dbReference type="InterPro" id="IPR010982">
    <property type="entry name" value="Lambda_DNA-bd_dom_sf"/>
</dbReference>
<evidence type="ECO:0000256" key="1">
    <source>
        <dbReference type="ARBA" id="ARBA00023015"/>
    </source>
</evidence>
<dbReference type="PANTHER" id="PTHR30146">
    <property type="entry name" value="LACI-RELATED TRANSCRIPTIONAL REPRESSOR"/>
    <property type="match status" value="1"/>
</dbReference>
<accession>A0A317CLH4</accession>
<dbReference type="InterPro" id="IPR028082">
    <property type="entry name" value="Peripla_BP_I"/>
</dbReference>